<dbReference type="Pfam" id="PF00194">
    <property type="entry name" value="Carb_anhydrase"/>
    <property type="match status" value="1"/>
</dbReference>
<proteinExistence type="inferred from homology"/>
<dbReference type="InterPro" id="IPR023561">
    <property type="entry name" value="Carbonic_anhydrase_a-class"/>
</dbReference>
<name>A0A8E0S7N4_9TREM</name>
<dbReference type="Proteomes" id="UP000728185">
    <property type="component" value="Unassembled WGS sequence"/>
</dbReference>
<dbReference type="Gene3D" id="3.10.200.10">
    <property type="entry name" value="Alpha carbonic anhydrase"/>
    <property type="match status" value="1"/>
</dbReference>
<keyword evidence="5" id="KW-1185">Reference proteome</keyword>
<evidence type="ECO:0000256" key="1">
    <source>
        <dbReference type="ARBA" id="ARBA00010718"/>
    </source>
</evidence>
<keyword evidence="2" id="KW-0732">Signal</keyword>
<comment type="caution">
    <text evidence="4">The sequence shown here is derived from an EMBL/GenBank/DDBJ whole genome shotgun (WGS) entry which is preliminary data.</text>
</comment>
<feature type="chain" id="PRO_5034166472" evidence="2">
    <location>
        <begin position="21"/>
        <end position="366"/>
    </location>
</feature>
<dbReference type="SUPFAM" id="SSF51069">
    <property type="entry name" value="Carbonic anhydrase"/>
    <property type="match status" value="1"/>
</dbReference>
<organism evidence="4 5">
    <name type="scientific">Fasciolopsis buskii</name>
    <dbReference type="NCBI Taxonomy" id="27845"/>
    <lineage>
        <taxon>Eukaryota</taxon>
        <taxon>Metazoa</taxon>
        <taxon>Spiralia</taxon>
        <taxon>Lophotrochozoa</taxon>
        <taxon>Platyhelminthes</taxon>
        <taxon>Trematoda</taxon>
        <taxon>Digenea</taxon>
        <taxon>Plagiorchiida</taxon>
        <taxon>Echinostomata</taxon>
        <taxon>Echinostomatoidea</taxon>
        <taxon>Fasciolidae</taxon>
        <taxon>Fasciolopsis</taxon>
    </lineage>
</organism>
<dbReference type="InterPro" id="IPR001148">
    <property type="entry name" value="CA_dom"/>
</dbReference>
<reference evidence="4" key="1">
    <citation type="submission" date="2019-05" db="EMBL/GenBank/DDBJ databases">
        <title>Annotation for the trematode Fasciolopsis buski.</title>
        <authorList>
            <person name="Choi Y.-J."/>
        </authorList>
    </citation>
    <scope>NUCLEOTIDE SEQUENCE</scope>
    <source>
        <strain evidence="4">HT</strain>
        <tissue evidence="4">Whole worm</tissue>
    </source>
</reference>
<dbReference type="GO" id="GO:0006730">
    <property type="term" value="P:one-carbon metabolic process"/>
    <property type="evidence" value="ECO:0007669"/>
    <property type="project" value="TreeGrafter"/>
</dbReference>
<dbReference type="SMART" id="SM01057">
    <property type="entry name" value="Carb_anhydrase"/>
    <property type="match status" value="1"/>
</dbReference>
<evidence type="ECO:0000259" key="3">
    <source>
        <dbReference type="PROSITE" id="PS51144"/>
    </source>
</evidence>
<dbReference type="GO" id="GO:0008270">
    <property type="term" value="F:zinc ion binding"/>
    <property type="evidence" value="ECO:0007669"/>
    <property type="project" value="InterPro"/>
</dbReference>
<dbReference type="PANTHER" id="PTHR18952:SF208">
    <property type="entry name" value="CARBONIC ANHYDRASE XA-RELATED"/>
    <property type="match status" value="1"/>
</dbReference>
<evidence type="ECO:0000256" key="2">
    <source>
        <dbReference type="SAM" id="SignalP"/>
    </source>
</evidence>
<feature type="non-terminal residue" evidence="4">
    <location>
        <position position="1"/>
    </location>
</feature>
<dbReference type="InterPro" id="IPR036398">
    <property type="entry name" value="CA_dom_sf"/>
</dbReference>
<sequence length="366" mass="40936">VKQHLRFLFPTAIICDSVQAVWHENSWNADWDTWWHYKDGAIGGPSYWGHTAHMAYAEDVWRPCHMGKQQSPISISSSDLIQDKSLRPLEVQGKEKQVSVPPVTREEFRSSSLQTKKCLCHNDDRFSYKSAKCIIVDLEIHNTGQDIKVEFLDSSPPLILSGGPLSYDYRIFGALIKFGSDSTRGSDHQIDGFSFPAELQFYAFNFVLYPNISTAVPSPNGLAGLSVFMKTGDRPSADLSALLATVVDVQLKGQLRRLNGLMVSALLPSTSQFITYQGSLPFPACHETVTWIVLNQAVIITEAQLQSLRQLRIGPVKESGTMANNYRPIQKLNGRSVRTNIDFDSSVSSYGYQNQFSYISNRDITS</sequence>
<dbReference type="PANTHER" id="PTHR18952">
    <property type="entry name" value="CARBONIC ANHYDRASE"/>
    <property type="match status" value="1"/>
</dbReference>
<gene>
    <name evidence="4" type="ORF">FBUS_00348</name>
</gene>
<dbReference type="OrthoDB" id="5978072at2759"/>
<dbReference type="PROSITE" id="PS51144">
    <property type="entry name" value="ALPHA_CA_2"/>
    <property type="match status" value="1"/>
</dbReference>
<dbReference type="AlphaFoldDB" id="A0A8E0S7N4"/>
<accession>A0A8E0S7N4</accession>
<feature type="domain" description="Alpha-carbonic anhydrase" evidence="3">
    <location>
        <begin position="33"/>
        <end position="341"/>
    </location>
</feature>
<feature type="signal peptide" evidence="2">
    <location>
        <begin position="1"/>
        <end position="20"/>
    </location>
</feature>
<dbReference type="EMBL" id="LUCM01001834">
    <property type="protein sequence ID" value="KAA0198291.1"/>
    <property type="molecule type" value="Genomic_DNA"/>
</dbReference>
<comment type="similarity">
    <text evidence="1">Belongs to the alpha-carbonic anhydrase family.</text>
</comment>
<dbReference type="GO" id="GO:0004089">
    <property type="term" value="F:carbonate dehydratase activity"/>
    <property type="evidence" value="ECO:0007669"/>
    <property type="project" value="InterPro"/>
</dbReference>
<protein>
    <submittedName>
        <fullName evidence="4">Carbonic anhydrase</fullName>
    </submittedName>
</protein>
<evidence type="ECO:0000313" key="5">
    <source>
        <dbReference type="Proteomes" id="UP000728185"/>
    </source>
</evidence>
<evidence type="ECO:0000313" key="4">
    <source>
        <dbReference type="EMBL" id="KAA0198291.1"/>
    </source>
</evidence>